<feature type="compositionally biased region" description="Basic residues" evidence="1">
    <location>
        <begin position="466"/>
        <end position="477"/>
    </location>
</feature>
<keyword evidence="2" id="KW-0732">Signal</keyword>
<feature type="signal peptide" evidence="2">
    <location>
        <begin position="1"/>
        <end position="17"/>
    </location>
</feature>
<dbReference type="EMBL" id="CAUJNA010000441">
    <property type="protein sequence ID" value="CAJ1377042.1"/>
    <property type="molecule type" value="Genomic_DNA"/>
</dbReference>
<feature type="compositionally biased region" description="Basic and acidic residues" evidence="1">
    <location>
        <begin position="298"/>
        <end position="308"/>
    </location>
</feature>
<comment type="caution">
    <text evidence="3">The sequence shown here is derived from an EMBL/GenBank/DDBJ whole genome shotgun (WGS) entry which is preliminary data.</text>
</comment>
<feature type="region of interest" description="Disordered" evidence="1">
    <location>
        <begin position="298"/>
        <end position="477"/>
    </location>
</feature>
<reference evidence="3" key="1">
    <citation type="submission" date="2023-08" db="EMBL/GenBank/DDBJ databases">
        <authorList>
            <person name="Chen Y."/>
            <person name="Shah S."/>
            <person name="Dougan E. K."/>
            <person name="Thang M."/>
            <person name="Chan C."/>
        </authorList>
    </citation>
    <scope>NUCLEOTIDE SEQUENCE</scope>
</reference>
<feature type="compositionally biased region" description="Basic and acidic residues" evidence="1">
    <location>
        <begin position="450"/>
        <end position="465"/>
    </location>
</feature>
<dbReference type="AlphaFoldDB" id="A0AA36MS09"/>
<evidence type="ECO:0008006" key="5">
    <source>
        <dbReference type="Google" id="ProtNLM"/>
    </source>
</evidence>
<accession>A0AA36MS09</accession>
<name>A0AA36MS09_9DINO</name>
<evidence type="ECO:0000256" key="2">
    <source>
        <dbReference type="SAM" id="SignalP"/>
    </source>
</evidence>
<feature type="compositionally biased region" description="Basic and acidic residues" evidence="1">
    <location>
        <begin position="317"/>
        <end position="333"/>
    </location>
</feature>
<feature type="compositionally biased region" description="Low complexity" evidence="1">
    <location>
        <begin position="381"/>
        <end position="390"/>
    </location>
</feature>
<organism evidence="3 4">
    <name type="scientific">Effrenium voratum</name>
    <dbReference type="NCBI Taxonomy" id="2562239"/>
    <lineage>
        <taxon>Eukaryota</taxon>
        <taxon>Sar</taxon>
        <taxon>Alveolata</taxon>
        <taxon>Dinophyceae</taxon>
        <taxon>Suessiales</taxon>
        <taxon>Symbiodiniaceae</taxon>
        <taxon>Effrenium</taxon>
    </lineage>
</organism>
<feature type="compositionally biased region" description="Basic and acidic residues" evidence="1">
    <location>
        <begin position="353"/>
        <end position="380"/>
    </location>
</feature>
<feature type="chain" id="PRO_5041297473" description="O-fucosyltransferase family protein" evidence="2">
    <location>
        <begin position="18"/>
        <end position="505"/>
    </location>
</feature>
<proteinExistence type="predicted"/>
<protein>
    <recommendedName>
        <fullName evidence="5">O-fucosyltransferase family protein</fullName>
    </recommendedName>
</protein>
<evidence type="ECO:0000313" key="3">
    <source>
        <dbReference type="EMBL" id="CAJ1377042.1"/>
    </source>
</evidence>
<evidence type="ECO:0000256" key="1">
    <source>
        <dbReference type="SAM" id="MobiDB-lite"/>
    </source>
</evidence>
<evidence type="ECO:0000313" key="4">
    <source>
        <dbReference type="Proteomes" id="UP001178507"/>
    </source>
</evidence>
<sequence length="505" mass="57366">MARWWKHCCLAIPVALALVHVLLWIPHKLEHFVIFSDESKSDLSFKAYTGYRLADMLTASSVRWGRGGEQFYFRWFPSSMASVYMRRTWQLENWAVLNDIIEERLKDRNSDCLMVHLRLGDVLDGSVAQPGLFHHYVINESFYQAYNPKGMSQVILFGNPWHNVRPDVAPEESFAYARRVQDIFRGKGLNATLRLAEGVTNPEEVARQADEAVLLALSGSRLLISGGGFGRLLKRMAQHRGLPVDDPVGHAEGSKSSAAAKYHLLRSVFSLAAEMLAAWREMPKFLISDAGRSAETHPLKGILERPADIEMGTPWPRRKEKEAERQQKIKEIKAAPVPISVGKWADASDDEEVPKHVSDSETESEPEHAEESWEQRDSARPEPAQAAPPAKTKKEPKKQTKPEDEDLDAILGELGIEVPEQGGASASKKNRKKKEKEAEAIAEAGGGYPAKEEKAKQAKLKEDGRRRRRTAMARRRFWMRRQSRRLWRPLRKRRLRAKRPRPPTL</sequence>
<keyword evidence="4" id="KW-1185">Reference proteome</keyword>
<gene>
    <name evidence="3" type="ORF">EVOR1521_LOCUS5954</name>
</gene>
<dbReference type="Proteomes" id="UP001178507">
    <property type="component" value="Unassembled WGS sequence"/>
</dbReference>